<dbReference type="Proteomes" id="UP000214596">
    <property type="component" value="Unassembled WGS sequence"/>
</dbReference>
<dbReference type="OMA" id="PMSHYLG"/>
<gene>
    <name evidence="4" type="ORF">CA163_12675</name>
    <name evidence="5" type="ORF">EHC69_18080</name>
    <name evidence="2" type="ORF">I7278_09830</name>
    <name evidence="3" type="ORF">I7278_29100</name>
</gene>
<reference evidence="2" key="4">
    <citation type="submission" date="2019-12" db="EMBL/GenBank/DDBJ databases">
        <authorList>
            <consortium name="NCBI Pathogen Detection Project"/>
        </authorList>
    </citation>
    <scope>NUCLEOTIDE SEQUENCE</scope>
    <source>
        <strain evidence="2">1930</strain>
    </source>
</reference>
<feature type="transmembrane region" description="Helical" evidence="1">
    <location>
        <begin position="87"/>
        <end position="107"/>
    </location>
</feature>
<dbReference type="EMBL" id="DACQKT010000084">
    <property type="protein sequence ID" value="HAS6680818.1"/>
    <property type="molecule type" value="Genomic_DNA"/>
</dbReference>
<reference evidence="4 6" key="1">
    <citation type="journal article" date="2017" name="Appl. Environ. Microbiol.">
        <title>Parallel evolution of two clades of a major Atlantic endemic Vibrio parahaemolyticus pathogen lineage by independent acquisition of related pathogenicity islands.</title>
        <authorList>
            <person name="Xu F."/>
            <person name="Gonzalez-Escalona N."/>
            <person name="Drees K.P."/>
            <person name="Sebra R.P."/>
            <person name="Cooper V.S."/>
            <person name="Jones S.H."/>
            <person name="Whistler C.A."/>
        </authorList>
    </citation>
    <scope>NUCLEOTIDE SEQUENCE [LARGE SCALE GENOMIC DNA]</scope>
    <source>
        <strain evidence="4 6">MAVP-3</strain>
    </source>
</reference>
<dbReference type="InterPro" id="IPR021313">
    <property type="entry name" value="DUF2909"/>
</dbReference>
<dbReference type="EMBL" id="NIXT01000668">
    <property type="protein sequence ID" value="OXE32439.1"/>
    <property type="molecule type" value="Genomic_DNA"/>
</dbReference>
<dbReference type="Pfam" id="PF11137">
    <property type="entry name" value="DUF2909"/>
    <property type="match status" value="1"/>
</dbReference>
<keyword evidence="1" id="KW-0472">Membrane</keyword>
<accession>A0A227JBC0</accession>
<evidence type="ECO:0000313" key="6">
    <source>
        <dbReference type="Proteomes" id="UP000214596"/>
    </source>
</evidence>
<name>A0A227JBC0_VIBPH</name>
<organism evidence="4 6">
    <name type="scientific">Vibrio parahaemolyticus</name>
    <dbReference type="NCBI Taxonomy" id="670"/>
    <lineage>
        <taxon>Bacteria</taxon>
        <taxon>Pseudomonadati</taxon>
        <taxon>Pseudomonadota</taxon>
        <taxon>Gammaproteobacteria</taxon>
        <taxon>Vibrionales</taxon>
        <taxon>Vibrionaceae</taxon>
        <taxon>Vibrio</taxon>
    </lineage>
</organism>
<proteinExistence type="predicted"/>
<dbReference type="Proteomes" id="UP000856022">
    <property type="component" value="Unassembled WGS sequence"/>
</dbReference>
<evidence type="ECO:0000313" key="7">
    <source>
        <dbReference type="Proteomes" id="UP000464718"/>
    </source>
</evidence>
<keyword evidence="1" id="KW-0812">Transmembrane</keyword>
<evidence type="ECO:0000256" key="1">
    <source>
        <dbReference type="SAM" id="Phobius"/>
    </source>
</evidence>
<evidence type="ECO:0000313" key="3">
    <source>
        <dbReference type="EMBL" id="HAS6680818.1"/>
    </source>
</evidence>
<evidence type="ECO:0000313" key="2">
    <source>
        <dbReference type="EMBL" id="HAS6677105.1"/>
    </source>
</evidence>
<dbReference type="OrthoDB" id="5706633at2"/>
<dbReference type="EMBL" id="DACQKT010000003">
    <property type="protein sequence ID" value="HAS6677105.1"/>
    <property type="molecule type" value="Genomic_DNA"/>
</dbReference>
<reference evidence="2" key="2">
    <citation type="journal article" date="2018" name="Genome Biol.">
        <title>SKESA: strategic k-mer extension for scrupulous assemblies.</title>
        <authorList>
            <person name="Souvorov A."/>
            <person name="Agarwala R."/>
            <person name="Lipman D.J."/>
        </authorList>
    </citation>
    <scope>NUCLEOTIDE SEQUENCE</scope>
    <source>
        <strain evidence="2">1930</strain>
    </source>
</reference>
<sequence length="113" mass="12792">MTNRENTTTVKQTAIPNRFDSHNLCDNQDEETGGTMSTVFLFKLTLVLLLLFIIFNLAKALIEMVREDPDNPDKPTKPMSHYLGRRVMFSALVVILLLIALSSGWLAPNPRPY</sequence>
<dbReference type="EMBL" id="CP034299">
    <property type="protein sequence ID" value="QHH11222.1"/>
    <property type="molecule type" value="Genomic_DNA"/>
</dbReference>
<evidence type="ECO:0000313" key="4">
    <source>
        <dbReference type="EMBL" id="OXE32439.1"/>
    </source>
</evidence>
<dbReference type="Proteomes" id="UP000464718">
    <property type="component" value="Chromosome ii"/>
</dbReference>
<reference evidence="5 7" key="3">
    <citation type="submission" date="2018-12" db="EMBL/GenBank/DDBJ databases">
        <title>Genomic insights into the evolutionary origins and pathogenicity of five Vibrio parahaemolyticus strains isolated from the shrimp with acute hepatopancreatic necrosis disease (AHPND).</title>
        <authorList>
            <person name="Yang Q."/>
            <person name="Dong X."/>
            <person name="Xie G."/>
            <person name="Fu S."/>
            <person name="Zou P."/>
            <person name="Sun J."/>
            <person name="Wang Y."/>
            <person name="Huang J."/>
        </authorList>
    </citation>
    <scope>NUCLEOTIDE SEQUENCE [LARGE SCALE GENOMIC DNA]</scope>
    <source>
        <strain evidence="5 7">20160303005-1</strain>
    </source>
</reference>
<evidence type="ECO:0000313" key="5">
    <source>
        <dbReference type="EMBL" id="QHH11222.1"/>
    </source>
</evidence>
<dbReference type="STRING" id="670.ACZ92_05940"/>
<dbReference type="AlphaFoldDB" id="A0A227JBC0"/>
<keyword evidence="1" id="KW-1133">Transmembrane helix</keyword>
<protein>
    <submittedName>
        <fullName evidence="4">DUF2909 domain-containing protein</fullName>
    </submittedName>
    <submittedName>
        <fullName evidence="2">DUF2909 family protein</fullName>
    </submittedName>
</protein>
<feature type="transmembrane region" description="Helical" evidence="1">
    <location>
        <begin position="40"/>
        <end position="58"/>
    </location>
</feature>